<evidence type="ECO:0000256" key="1">
    <source>
        <dbReference type="SAM" id="MobiDB-lite"/>
    </source>
</evidence>
<proteinExistence type="predicted"/>
<feature type="compositionally biased region" description="Basic and acidic residues" evidence="1">
    <location>
        <begin position="1"/>
        <end position="10"/>
    </location>
</feature>
<dbReference type="EMBL" id="BK062669">
    <property type="protein sequence ID" value="DBA06881.1"/>
    <property type="molecule type" value="Genomic_RNA"/>
</dbReference>
<reference evidence="2" key="1">
    <citation type="journal article" date="2023" name="bioRxiv">
        <title>Expanding the repertoire of the plant infecting ophioviruses.</title>
        <authorList>
            <person name="Debat H."/>
            <person name="Garcia M.L."/>
            <person name="Bejerman N."/>
        </authorList>
    </citation>
    <scope>NUCLEOTIDE SEQUENCE</scope>
</reference>
<accession>A0A9N6YJP7</accession>
<evidence type="ECO:0000313" key="2">
    <source>
        <dbReference type="EMBL" id="DBA06881.1"/>
    </source>
</evidence>
<sequence length="2379" mass="277073">MEWSSDKSDLETIYSSVESSHENTPETYVNPNNEKRMSIFTIAESEECEGDLNDLLEEEEILKKHDEMMKKIEKNQKLSSLMYKYKEQFIKLNKIQKKEKKMEPEKGKIDYEQMFLYTEHWDREYISYTYIDKPVLINKIDSPYRSLSENVVEFFMKSDKYPEKFGTRTRIDVLRFREFVKKISNEGRKIEPVSSQDAVVNLFNDMSNMKIESERSDLLFDLGIKLLEFETNRNSENFLNKKKIMKRKDLHMELDSETKTLMWLVNLLETINHKIKINYSVMSSEKNYSQLSLEHEQRRIETKVNSDGTSFTKVTIFPSTPKERIINIFLSKTITAIEDEKNNLLIIGDGNMTNYLMTLCDHSLTLNLIKALNDSAKRDLEALFITFVKDLVKENNPKRVNMAALFEATCLLLSDLKSSSAILPIIDNIVDSINEDASLTMRLFDICDISDAETCIKMSCLGKVLVYAEVSETKGLDKYVQRTNRNHEVKAESVLRLKQLMRMKVVTNYIKKFGSVPKLMNAPAILEQELTLMAAGGNYNTHIINDPVQYRFLRLGAMLEVGNEVNINSRVIDKACTKDEYDFSGNSVKELIYYITQNNLSELVADVKIDDLTREERDVRLTTRKDITLKSLKKSKIVRLVEKEKELKTEARFYGVASFKLKIYISIIMEMVKRAMKLIPGQMMTMTEDERRITMHKMSCILDEKDSYSIFLDYSGHNTSQRPENNLFILEEIADMYGFEDGSLERSQLTNLVYLFSDIEILFENIFSDFVVVSKHQKGAIEGWFGPLWGIQSQLMMEDMLSALNFSKYIGTTYSDDSCGVFIERDLTEEKLDEIIEFIQQYALKMGLLVKLSQTQVTNGRCSMLKCHYYRDTPVENNFKRMMAITPNAATLWGDEMEQLTIIDSGYTSSVLRSNEHKIQTILRNFRVLKVIHKEIIRFSHFLDVELDGRFLSNRNAYISYAKICLKKFEIAETIDVSQLPTEDDIVLGFFRFNNNNEQLMSAIMMMMYLPYAMYGCSCTSYVDAMISGYSISNIKRICYVESLITTDKMKKQLYDLVKFSDRAEAYIQESFPMTGGKFDTKTLLKDFLKKELINKIENRELREILLAGNEENEEQYKVELLDTFKYSFSSRIVSKFYECSVFQYISEIFSKIDNSTTLSFLLGKKKLNKMWNKAWKANHKPEYKFQNAITGLKEQYGFGSLIERRDLTEKHYTLRGKKIEIKLDFIKIEELPILGKLSHDRNFNLIMPVKRSGFVYSGKNQEHMRRCGPTRTNVNTTKFDRDLEIEGMFQNKLIFMAYDLVRYIKWIIMDCEKFGKISEESKSTLERIADLTLSTFSDTKYRDIEEHVVAPKGGRYFHRAVSAGFNPKTGDLTSNLETSKYEATGVNKVVERYGGVDNNMNVALIITVIKCTLAGIGAEQNEIKGLNLQEDVLRFSRDVTFQIENLKPSSSIKCLPEKVCIKEGDLSSILKKSKLYKSFSYYVSTDEDIKGKFIDHKSVVPTEVINRMSSFHSLHRYMEDQEIICPDIIPSETLKKIAPEVNDYATREQYFSEFYEYYKGLNIIENETPTRSVVRSILYQELFRSEMEGGANTWAYELTRRGYSLEYRMVLLKIFIVTTSLVYRLEENKVGQYTLTIMKDRTRQNAIINLRRFKSSDAHFHTKDKRISNLLLMAFPTSGYEFTELAEAVNNIYADNNGKKLSISQINRYYESDVKNYIDESRFKLERNFIEYTEFGISAEDLNSHKMFSSALKGFEMICAMNCKPASVSSPTKSDVFPSAISMLSFAKNNGFIKEGESIADLFAGRGDYHFAMNAMNIQHRSVSRNDGYNLINRLKGMTEVKQNIDMTDKVNYSEYLDHKVFLLDISHFTGKKEKLVEMLFDLVTQKKKIIIRLNSLIKIGIDDWENILHRREMRILIPSVQSPGYVYLMINGDIYDDAFKNKREKKSFSESILAEKMMVEMMKIKNESLFSENPIRVSDHTEESISDDTLVEMLLESDSSFKYIPPKLESKLKKRKNIDFELMVEYNISKSTFMKDILVENTFIDSIRSRLIKWRPYIEKTGNSSLKRVNDIRKFMRDNNLTTEDIQTIQVDKDFKYLSGLYILGFKELNKEEVLQLSSLMENSRYIDQTAYASWRIIRESSELLKNDKLYSSNEILKNITKSSQTRNEYKMIDRIFNIANLAVSSYKQRKVPEGLLILSGIKKKTLSELMKNKEKEKRYDCLNYKLIINRIRVLHKEFNITVTEDHNDRNKFVFNKLKEIKQWQGSKTDNKKFEKEVQELESFIKEFNNIEDYFNSLEGNELFSCLISSIKSEENQIFLSETLEEDSTEAKAMQGVMATLFGNPEENMRKNKEMGDQYLIEENVSPEDYIEEFDDY</sequence>
<protein>
    <submittedName>
        <fullName evidence="2">Polymerase</fullName>
    </submittedName>
</protein>
<feature type="region of interest" description="Disordered" evidence="1">
    <location>
        <begin position="1"/>
        <end position="31"/>
    </location>
</feature>
<organism evidence="2">
    <name type="scientific">Chrysanthemum ophiovirus_indi</name>
    <dbReference type="NCBI Taxonomy" id="2983934"/>
    <lineage>
        <taxon>Viruses</taxon>
        <taxon>Riboviria</taxon>
        <taxon>Orthornavirae</taxon>
        <taxon>Negarnaviricota</taxon>
        <taxon>Haploviricotina</taxon>
        <taxon>Milneviricetes</taxon>
        <taxon>Naedrevirales</taxon>
        <taxon>Aspiviridae</taxon>
        <taxon>Ophiovirus</taxon>
    </lineage>
</organism>
<name>A0A9N6YJP7_9VIRU</name>